<dbReference type="Gene3D" id="1.20.900.10">
    <property type="entry name" value="Dbl homology (DH) domain"/>
    <property type="match status" value="1"/>
</dbReference>
<feature type="coiled-coil region" evidence="1">
    <location>
        <begin position="279"/>
        <end position="306"/>
    </location>
</feature>
<organism evidence="6">
    <name type="scientific">Enterobius vermicularis</name>
    <name type="common">Human pinworm</name>
    <dbReference type="NCBI Taxonomy" id="51028"/>
    <lineage>
        <taxon>Eukaryota</taxon>
        <taxon>Metazoa</taxon>
        <taxon>Ecdysozoa</taxon>
        <taxon>Nematoda</taxon>
        <taxon>Chromadorea</taxon>
        <taxon>Rhabditida</taxon>
        <taxon>Spirurina</taxon>
        <taxon>Oxyuridomorpha</taxon>
        <taxon>Oxyuroidea</taxon>
        <taxon>Oxyuridae</taxon>
        <taxon>Enterobius</taxon>
    </lineage>
</organism>
<evidence type="ECO:0000313" key="5">
    <source>
        <dbReference type="Proteomes" id="UP000274131"/>
    </source>
</evidence>
<dbReference type="GO" id="GO:0005085">
    <property type="term" value="F:guanyl-nucleotide exchange factor activity"/>
    <property type="evidence" value="ECO:0007669"/>
    <property type="project" value="InterPro"/>
</dbReference>
<keyword evidence="1" id="KW-0175">Coiled coil</keyword>
<dbReference type="InterPro" id="IPR035899">
    <property type="entry name" value="DBL_dom_sf"/>
</dbReference>
<feature type="region of interest" description="Disordered" evidence="2">
    <location>
        <begin position="620"/>
        <end position="640"/>
    </location>
</feature>
<dbReference type="Pfam" id="PF00621">
    <property type="entry name" value="RhoGEF"/>
    <property type="match status" value="1"/>
</dbReference>
<evidence type="ECO:0000313" key="6">
    <source>
        <dbReference type="WBParaSite" id="EVEC_0000810101-mRNA-1"/>
    </source>
</evidence>
<dbReference type="Gene3D" id="2.30.29.30">
    <property type="entry name" value="Pleckstrin-homology domain (PH domain)/Phosphotyrosine-binding domain (PTB)"/>
    <property type="match status" value="1"/>
</dbReference>
<feature type="compositionally biased region" description="Polar residues" evidence="2">
    <location>
        <begin position="437"/>
        <end position="452"/>
    </location>
</feature>
<dbReference type="EMBL" id="UXUI01008989">
    <property type="protein sequence ID" value="VDD92834.1"/>
    <property type="molecule type" value="Genomic_DNA"/>
</dbReference>
<protein>
    <submittedName>
        <fullName evidence="6">DH domain-containing protein</fullName>
    </submittedName>
</protein>
<evidence type="ECO:0000256" key="2">
    <source>
        <dbReference type="SAM" id="MobiDB-lite"/>
    </source>
</evidence>
<dbReference type="PROSITE" id="PS00741">
    <property type="entry name" value="DH_1"/>
    <property type="match status" value="1"/>
</dbReference>
<evidence type="ECO:0000313" key="4">
    <source>
        <dbReference type="EMBL" id="VDD92834.1"/>
    </source>
</evidence>
<feature type="compositionally biased region" description="Basic residues" evidence="2">
    <location>
        <begin position="455"/>
        <end position="464"/>
    </location>
</feature>
<dbReference type="PROSITE" id="PS50010">
    <property type="entry name" value="DH_2"/>
    <property type="match status" value="1"/>
</dbReference>
<dbReference type="OrthoDB" id="1594986at2759"/>
<keyword evidence="5" id="KW-1185">Reference proteome</keyword>
<sequence length="863" mass="97159">MHLPSPPLSVQSGVENCKRFEESMEQMSFISSSSTGYSSAKSSVHSLRSSEGSFSSKSVNRITERQAVTLESLLSAERRVKLMQSTTTTQFDQIAMELLETERCYVNDLSDVIQGYLNVFIDRREQLEITLDDISNTFGCIEKIYFFNKTLLYHLDKALFNVVEVSIYVTTCNFSCLQFFLYCLKMANCFTESIDGFKPYITYCANYQKMTYTLSILMKNERVKSCLTEQQAVLGHSLDLAAYLLKPVQRVLKYHLFMENLLKQSTKIGALSEADIGIIKKALKHLNSLGNKINEEKKKVEHWERVCELQLALNSCRFGKRVDLLRCGDLLLEGNFKLAGSKTTRQVFLFEEMLLVTKERNDALLCKDYIMASCVEEKKRWMRELGRIISEYGEAYNAGVARQWTSCEGSSEARIRKNQKFSRYVRKRRKMRLIGTPRSSPSTSKTDSTNSHETPRKRRGRSTVKLKLNASIKNRSACFHDSEHSSYSASFFSNMLGRKSLESSDVKNAAPRGRRRLSYSALTSGCISSSESPDIKQGKTGKEVFSCNCNRTQPTVSPILCGTSKSSALCDSSSECSFIKASKDDSLREHNGSFGEDEVVDITVNRKVPKSQRPNLLKFPFKPSKEKKRNHGSGFSCDSDGAESHSVFLSRLHEAYCSSPISADSNSSINHYRNLYVNSIENDSDAFINGSAFGKYLDEEAQRRLTECERTGGNNDVTLNLAVTTDSLAACERFQSKKVPGKVTSHRRRSSQVAKLVRRFKENQILERPPDEKVNQQSSGDLHQPFLDEISQAAKRLNSFAITNSRTSKISKDALVASARRRATLAVSQQGESCNLVTELHSGAEKKLLNRSRSRPLSAGEIL</sequence>
<dbReference type="AlphaFoldDB" id="A0A0N4VC23"/>
<dbReference type="Proteomes" id="UP000274131">
    <property type="component" value="Unassembled WGS sequence"/>
</dbReference>
<dbReference type="SUPFAM" id="SSF50729">
    <property type="entry name" value="PH domain-like"/>
    <property type="match status" value="1"/>
</dbReference>
<dbReference type="WBParaSite" id="EVEC_0000810101-mRNA-1">
    <property type="protein sequence ID" value="EVEC_0000810101-mRNA-1"/>
    <property type="gene ID" value="EVEC_0000810101"/>
</dbReference>
<gene>
    <name evidence="4" type="ORF">EVEC_LOCUS7585</name>
</gene>
<dbReference type="STRING" id="51028.A0A0N4VC23"/>
<dbReference type="GO" id="GO:0035556">
    <property type="term" value="P:intracellular signal transduction"/>
    <property type="evidence" value="ECO:0007669"/>
    <property type="project" value="InterPro"/>
</dbReference>
<evidence type="ECO:0000256" key="1">
    <source>
        <dbReference type="SAM" id="Coils"/>
    </source>
</evidence>
<dbReference type="PANTHER" id="PTHR45924">
    <property type="entry name" value="FI17866P1"/>
    <property type="match status" value="1"/>
</dbReference>
<dbReference type="SMART" id="SM00325">
    <property type="entry name" value="RhoGEF"/>
    <property type="match status" value="1"/>
</dbReference>
<accession>A0A0N4VC23</accession>
<dbReference type="GO" id="GO:0031267">
    <property type="term" value="F:small GTPase binding"/>
    <property type="evidence" value="ECO:0007669"/>
    <property type="project" value="TreeGrafter"/>
</dbReference>
<name>A0A0N4VC23_ENTVE</name>
<feature type="domain" description="DH" evidence="3">
    <location>
        <begin position="90"/>
        <end position="296"/>
    </location>
</feature>
<dbReference type="CDD" id="cd00160">
    <property type="entry name" value="RhoGEF"/>
    <property type="match status" value="1"/>
</dbReference>
<feature type="region of interest" description="Disordered" evidence="2">
    <location>
        <begin position="432"/>
        <end position="465"/>
    </location>
</feature>
<evidence type="ECO:0000259" key="3">
    <source>
        <dbReference type="PROSITE" id="PS50010"/>
    </source>
</evidence>
<dbReference type="InterPro" id="IPR000219">
    <property type="entry name" value="DH_dom"/>
</dbReference>
<proteinExistence type="predicted"/>
<dbReference type="SUPFAM" id="SSF48065">
    <property type="entry name" value="DBL homology domain (DH-domain)"/>
    <property type="match status" value="1"/>
</dbReference>
<dbReference type="InterPro" id="IPR011993">
    <property type="entry name" value="PH-like_dom_sf"/>
</dbReference>
<dbReference type="PANTHER" id="PTHR45924:SF2">
    <property type="entry name" value="FI17866P1"/>
    <property type="match status" value="1"/>
</dbReference>
<reference evidence="4 5" key="2">
    <citation type="submission" date="2018-10" db="EMBL/GenBank/DDBJ databases">
        <authorList>
            <consortium name="Pathogen Informatics"/>
        </authorList>
    </citation>
    <scope>NUCLEOTIDE SEQUENCE [LARGE SCALE GENOMIC DNA]</scope>
</reference>
<dbReference type="InterPro" id="IPR001331">
    <property type="entry name" value="GDS_CDC24_CS"/>
</dbReference>
<reference evidence="6" key="1">
    <citation type="submission" date="2016-04" db="UniProtKB">
        <authorList>
            <consortium name="WormBaseParasite"/>
        </authorList>
    </citation>
    <scope>IDENTIFICATION</scope>
</reference>